<dbReference type="GO" id="GO:0016491">
    <property type="term" value="F:oxidoreductase activity"/>
    <property type="evidence" value="ECO:0007669"/>
    <property type="project" value="InterPro"/>
</dbReference>
<evidence type="ECO:0000259" key="6">
    <source>
        <dbReference type="Pfam" id="PF03358"/>
    </source>
</evidence>
<comment type="caution">
    <text evidence="7">The sequence shown here is derived from an EMBL/GenBank/DDBJ whole genome shotgun (WGS) entry which is preliminary data.</text>
</comment>
<dbReference type="PANTHER" id="PTHR43278:SF4">
    <property type="entry name" value="NAD(P)H-DEPENDENT FMN-CONTAINING OXIDOREDUCTASE YWQN-RELATED"/>
    <property type="match status" value="1"/>
</dbReference>
<gene>
    <name evidence="7" type="ORF">K8N75_11960</name>
</gene>
<dbReference type="RefSeq" id="WP_223792288.1">
    <property type="nucleotide sequence ID" value="NZ_JAIOUQ010000014.1"/>
</dbReference>
<dbReference type="PANTHER" id="PTHR43278">
    <property type="entry name" value="NAD(P)H-DEPENDENT FMN-CONTAINING OXIDOREDUCTASE YWQN-RELATED"/>
    <property type="match status" value="1"/>
</dbReference>
<dbReference type="InterPro" id="IPR051796">
    <property type="entry name" value="ISF_SsuE-like"/>
</dbReference>
<feature type="domain" description="NADPH-dependent FMN reductase-like" evidence="6">
    <location>
        <begin position="1"/>
        <end position="129"/>
    </location>
</feature>
<dbReference type="AlphaFoldDB" id="A0A8T5V4D7"/>
<comment type="similarity">
    <text evidence="5">Belongs to the SsuE family. Isf subfamily.</text>
</comment>
<accession>A0A8T5V4D7</accession>
<keyword evidence="3" id="KW-0285">Flavoprotein</keyword>
<keyword evidence="4" id="KW-0288">FMN</keyword>
<dbReference type="InterPro" id="IPR005025">
    <property type="entry name" value="FMN_Rdtase-like_dom"/>
</dbReference>
<sequence>MKIIVLNGSPKGNVSVTMQYVKFIQEKFPEHELKIMNISERIKKIERNEAYFKEIISEIDSADGILWAFPLYVFLVAAQYKRFIEMITEKQVQYAFKNKYTSVLTTSIHFYDHTAHNYMNAICDDLDMKYLGYYSADMEDLFKESERKNLTTFARNFFEDIKSGVVTTKNYLPISKKEFQYKPSLSPEKIDNHNQKVVVISDLIKDDSNLNSMVKTFKNSLDNVEYFNLNDIDIKGSCLGCLQCGYNNVCVYEGKDDFIDFYNKLKGFDVIIFAGTIEDRYLSSTWKEFFDRGFFNTHIPIFKDKQLGFIISGPLNQNSNLREIMDGYSQWQEANLVDFVTDESEDSNEIDMALQNLARQVIRSASSNYVKPSTFLGVGGMKIFRDAIYGRLRFPFQADHKYYSENGLYDFPQKDMKIRVQNMILILISKIPSIRKDIYQKKLKQEMIRAFENI</sequence>
<dbReference type="EMBL" id="JAIOUQ010000014">
    <property type="protein sequence ID" value="MBZ2166751.1"/>
    <property type="molecule type" value="Genomic_DNA"/>
</dbReference>
<proteinExistence type="inferred from homology"/>
<dbReference type="Proteomes" id="UP000825933">
    <property type="component" value="Unassembled WGS sequence"/>
</dbReference>
<evidence type="ECO:0000256" key="5">
    <source>
        <dbReference type="ARBA" id="ARBA00038292"/>
    </source>
</evidence>
<keyword evidence="8" id="KW-1185">Reference proteome</keyword>
<reference evidence="8" key="1">
    <citation type="journal article" date="2022" name="Microbiol. Resour. Announc.">
        <title>Draft Genome Sequence of a Methanogenic Archaeon from West Spitsbergen Permafrost.</title>
        <authorList>
            <person name="Trubitsyn V."/>
            <person name="Rivkina E."/>
            <person name="Shcherbakova V."/>
        </authorList>
    </citation>
    <scope>NUCLEOTIDE SEQUENCE [LARGE SCALE GENOMIC DNA]</scope>
    <source>
        <strain evidence="8">VT</strain>
    </source>
</reference>
<dbReference type="Gene3D" id="3.40.50.360">
    <property type="match status" value="2"/>
</dbReference>
<evidence type="ECO:0000313" key="7">
    <source>
        <dbReference type="EMBL" id="MBZ2166751.1"/>
    </source>
</evidence>
<evidence type="ECO:0000256" key="1">
    <source>
        <dbReference type="ARBA" id="ARBA00001917"/>
    </source>
</evidence>
<evidence type="ECO:0000256" key="3">
    <source>
        <dbReference type="ARBA" id="ARBA00022630"/>
    </source>
</evidence>
<name>A0A8T5V4D7_9EURY</name>
<comment type="cofactor">
    <cofactor evidence="1">
        <name>FMN</name>
        <dbReference type="ChEBI" id="CHEBI:58210"/>
    </cofactor>
</comment>
<evidence type="ECO:0000313" key="8">
    <source>
        <dbReference type="Proteomes" id="UP000825933"/>
    </source>
</evidence>
<evidence type="ECO:0000256" key="2">
    <source>
        <dbReference type="ARBA" id="ARBA00001966"/>
    </source>
</evidence>
<evidence type="ECO:0000256" key="4">
    <source>
        <dbReference type="ARBA" id="ARBA00022643"/>
    </source>
</evidence>
<dbReference type="Pfam" id="PF03358">
    <property type="entry name" value="FMN_red"/>
    <property type="match status" value="1"/>
</dbReference>
<comment type="cofactor">
    <cofactor evidence="2">
        <name>[4Fe-4S] cluster</name>
        <dbReference type="ChEBI" id="CHEBI:49883"/>
    </cofactor>
</comment>
<protein>
    <submittedName>
        <fullName evidence="7">NAD(P)H-dependent oxidoreductase</fullName>
    </submittedName>
</protein>
<organism evidence="7 8">
    <name type="scientific">Methanobacterium spitsbergense</name>
    <dbReference type="NCBI Taxonomy" id="2874285"/>
    <lineage>
        <taxon>Archaea</taxon>
        <taxon>Methanobacteriati</taxon>
        <taxon>Methanobacteriota</taxon>
        <taxon>Methanomada group</taxon>
        <taxon>Methanobacteria</taxon>
        <taxon>Methanobacteriales</taxon>
        <taxon>Methanobacteriaceae</taxon>
        <taxon>Methanobacterium</taxon>
    </lineage>
</organism>
<dbReference type="SUPFAM" id="SSF52218">
    <property type="entry name" value="Flavoproteins"/>
    <property type="match status" value="2"/>
</dbReference>
<dbReference type="InterPro" id="IPR029039">
    <property type="entry name" value="Flavoprotein-like_sf"/>
</dbReference>